<evidence type="ECO:0000256" key="3">
    <source>
        <dbReference type="ARBA" id="ARBA00022989"/>
    </source>
</evidence>
<feature type="transmembrane region" description="Helical" evidence="6">
    <location>
        <begin position="138"/>
        <end position="159"/>
    </location>
</feature>
<dbReference type="Pfam" id="PF04116">
    <property type="entry name" value="FA_hydroxylase"/>
    <property type="match status" value="1"/>
</dbReference>
<evidence type="ECO:0000256" key="1">
    <source>
        <dbReference type="ARBA" id="ARBA00004370"/>
    </source>
</evidence>
<evidence type="ECO:0000313" key="9">
    <source>
        <dbReference type="Proteomes" id="UP001153069"/>
    </source>
</evidence>
<keyword evidence="3 6" id="KW-1133">Transmembrane helix</keyword>
<reference evidence="8" key="1">
    <citation type="submission" date="2020-06" db="EMBL/GenBank/DDBJ databases">
        <authorList>
            <consortium name="Plant Systems Biology data submission"/>
        </authorList>
    </citation>
    <scope>NUCLEOTIDE SEQUENCE</scope>
    <source>
        <strain evidence="8">D6</strain>
    </source>
</reference>
<evidence type="ECO:0000256" key="4">
    <source>
        <dbReference type="ARBA" id="ARBA00023136"/>
    </source>
</evidence>
<evidence type="ECO:0000313" key="8">
    <source>
        <dbReference type="EMBL" id="CAB9511074.1"/>
    </source>
</evidence>
<evidence type="ECO:0000256" key="2">
    <source>
        <dbReference type="ARBA" id="ARBA00022692"/>
    </source>
</evidence>
<feature type="transmembrane region" description="Helical" evidence="6">
    <location>
        <begin position="429"/>
        <end position="457"/>
    </location>
</feature>
<dbReference type="Proteomes" id="UP001153069">
    <property type="component" value="Unassembled WGS sequence"/>
</dbReference>
<dbReference type="InterPro" id="IPR050307">
    <property type="entry name" value="Sterol_Desaturase_Related"/>
</dbReference>
<feature type="compositionally biased region" description="Polar residues" evidence="5">
    <location>
        <begin position="1"/>
        <end position="15"/>
    </location>
</feature>
<keyword evidence="9" id="KW-1185">Reference proteome</keyword>
<feature type="region of interest" description="Disordered" evidence="5">
    <location>
        <begin position="1"/>
        <end position="42"/>
    </location>
</feature>
<dbReference type="GO" id="GO:0008610">
    <property type="term" value="P:lipid biosynthetic process"/>
    <property type="evidence" value="ECO:0007669"/>
    <property type="project" value="InterPro"/>
</dbReference>
<feature type="compositionally biased region" description="Basic and acidic residues" evidence="5">
    <location>
        <begin position="16"/>
        <end position="31"/>
    </location>
</feature>
<dbReference type="GO" id="GO:0016491">
    <property type="term" value="F:oxidoreductase activity"/>
    <property type="evidence" value="ECO:0007669"/>
    <property type="project" value="InterPro"/>
</dbReference>
<gene>
    <name evidence="8" type="ORF">SEMRO_466_G148840.1</name>
</gene>
<feature type="domain" description="Fatty acid hydroxylase" evidence="7">
    <location>
        <begin position="231"/>
        <end position="350"/>
    </location>
</feature>
<evidence type="ECO:0000259" key="7">
    <source>
        <dbReference type="Pfam" id="PF04116"/>
    </source>
</evidence>
<feature type="transmembrane region" description="Helical" evidence="6">
    <location>
        <begin position="214"/>
        <end position="235"/>
    </location>
</feature>
<comment type="subcellular location">
    <subcellularLocation>
        <location evidence="1">Membrane</location>
    </subcellularLocation>
</comment>
<dbReference type="InterPro" id="IPR006694">
    <property type="entry name" value="Fatty_acid_hydroxylase"/>
</dbReference>
<dbReference type="GO" id="GO:0016020">
    <property type="term" value="C:membrane"/>
    <property type="evidence" value="ECO:0007669"/>
    <property type="project" value="UniProtKB-SubCell"/>
</dbReference>
<feature type="transmembrane region" description="Helical" evidence="6">
    <location>
        <begin position="96"/>
        <end position="118"/>
    </location>
</feature>
<comment type="caution">
    <text evidence="8">The sequence shown here is derived from an EMBL/GenBank/DDBJ whole genome shotgun (WGS) entry which is preliminary data.</text>
</comment>
<organism evidence="8 9">
    <name type="scientific">Seminavis robusta</name>
    <dbReference type="NCBI Taxonomy" id="568900"/>
    <lineage>
        <taxon>Eukaryota</taxon>
        <taxon>Sar</taxon>
        <taxon>Stramenopiles</taxon>
        <taxon>Ochrophyta</taxon>
        <taxon>Bacillariophyta</taxon>
        <taxon>Bacillariophyceae</taxon>
        <taxon>Bacillariophycidae</taxon>
        <taxon>Naviculales</taxon>
        <taxon>Naviculaceae</taxon>
        <taxon>Seminavis</taxon>
    </lineage>
</organism>
<proteinExistence type="predicted"/>
<evidence type="ECO:0000256" key="5">
    <source>
        <dbReference type="SAM" id="MobiDB-lite"/>
    </source>
</evidence>
<evidence type="ECO:0000256" key="6">
    <source>
        <dbReference type="SAM" id="Phobius"/>
    </source>
</evidence>
<name>A0A9N8DZ50_9STRA</name>
<feature type="transmembrane region" description="Helical" evidence="6">
    <location>
        <begin position="478"/>
        <end position="501"/>
    </location>
</feature>
<dbReference type="AlphaFoldDB" id="A0A9N8DZ50"/>
<dbReference type="GO" id="GO:0005506">
    <property type="term" value="F:iron ion binding"/>
    <property type="evidence" value="ECO:0007669"/>
    <property type="project" value="InterPro"/>
</dbReference>
<dbReference type="PANTHER" id="PTHR11863">
    <property type="entry name" value="STEROL DESATURASE"/>
    <property type="match status" value="1"/>
</dbReference>
<dbReference type="OrthoDB" id="199349at2759"/>
<accession>A0A9N8DZ50</accession>
<dbReference type="EMBL" id="CAICTM010000465">
    <property type="protein sequence ID" value="CAB9511074.1"/>
    <property type="molecule type" value="Genomic_DNA"/>
</dbReference>
<protein>
    <submittedName>
        <fullName evidence="8">Sterol desaturase</fullName>
    </submittedName>
</protein>
<feature type="transmembrane region" description="Helical" evidence="6">
    <location>
        <begin position="398"/>
        <end position="417"/>
    </location>
</feature>
<sequence>MTESNTLTQRHAAKSTNKEPASESNPDETKKKTATSNEEPPKFDLMKKLGSIGGMVDFSFFRAPAWVDLSLPPGTTSQWELNQGTPDFVSIFTGQAILFSPNLVWIIIAALVYVLAPYDLDTFREHGWTLDWYLQRASLNVFLVMGYYGFWHVVLYWMGMSKRPFATGRVYKWTQVCHNVWYCFLGALQWTGWEMIMLDLYATGRIGYQSDDEILTTGIKGVANFFFCAVFVPFFRETHFFFAHRIIHIRCLYKYIHSLHHRNTDIEPFSGLCMSPSEHLYYYSSIAPSVYWYASPFQFLWNGIHLILSPGAGHSGWEDHWHSDQFHAGHHRYFECNYGTPGTPFDRWFGCFRETMAPQTKKYDGDATECKSQEGSPILTARADAKSTLLGLPSWDQMLYMTVSSLGLPAFVMYVAIHRSDDENNKPFWMQASVAALIVSVGPMVLAAFLSLVTANPPVDSMEKFRNAMLYPFHNEAMFGKFGVGLLVGTLLGIMPMYHFFHSLFVADPNDTVYNQIWGTILS</sequence>
<feature type="transmembrane region" description="Helical" evidence="6">
    <location>
        <begin position="180"/>
        <end position="202"/>
    </location>
</feature>
<keyword evidence="2 6" id="KW-0812">Transmembrane</keyword>
<keyword evidence="4 6" id="KW-0472">Membrane</keyword>